<name>A0ABQ6QQY5_9BACT</name>
<comment type="caution">
    <text evidence="1">The sequence shown here is derived from an EMBL/GenBank/DDBJ whole genome shotgun (WGS) entry which is preliminary data.</text>
</comment>
<dbReference type="Proteomes" id="UP001342631">
    <property type="component" value="Unassembled WGS sequence"/>
</dbReference>
<organism evidence="1 2">
    <name type="scientific">Corallococcus caeni</name>
    <dbReference type="NCBI Taxonomy" id="3082388"/>
    <lineage>
        <taxon>Bacteria</taxon>
        <taxon>Pseudomonadati</taxon>
        <taxon>Myxococcota</taxon>
        <taxon>Myxococcia</taxon>
        <taxon>Myxococcales</taxon>
        <taxon>Cystobacterineae</taxon>
        <taxon>Myxococcaceae</taxon>
        <taxon>Corallococcus</taxon>
    </lineage>
</organism>
<dbReference type="RefSeq" id="WP_338277224.1">
    <property type="nucleotide sequence ID" value="NZ_BTTX01000002.1"/>
</dbReference>
<keyword evidence="2" id="KW-1185">Reference proteome</keyword>
<proteinExistence type="predicted"/>
<gene>
    <name evidence="1" type="ORF">ASNO1_26630</name>
</gene>
<protein>
    <submittedName>
        <fullName evidence="1">Uncharacterized protein</fullName>
    </submittedName>
</protein>
<reference evidence="1 2" key="1">
    <citation type="journal article" date="2024" name="Arch. Microbiol.">
        <title>Corallococcus caeni sp. nov., a novel myxobacterium isolated from activated sludge.</title>
        <authorList>
            <person name="Tomita S."/>
            <person name="Nakai R."/>
            <person name="Kuroda K."/>
            <person name="Kurashita H."/>
            <person name="Hatamoto M."/>
            <person name="Yamaguchi T."/>
            <person name="Narihiro T."/>
        </authorList>
    </citation>
    <scope>NUCLEOTIDE SEQUENCE [LARGE SCALE GENOMIC DNA]</scope>
    <source>
        <strain evidence="1 2">NO1</strain>
    </source>
</reference>
<dbReference type="EMBL" id="BTTX01000002">
    <property type="protein sequence ID" value="GMU06410.1"/>
    <property type="molecule type" value="Genomic_DNA"/>
</dbReference>
<evidence type="ECO:0000313" key="2">
    <source>
        <dbReference type="Proteomes" id="UP001342631"/>
    </source>
</evidence>
<evidence type="ECO:0000313" key="1">
    <source>
        <dbReference type="EMBL" id="GMU06410.1"/>
    </source>
</evidence>
<sequence length="342" mass="38326">MLWYSQLQFIACAVPTQPAYGRGRYIAMQRQREDIRSRCMLMKLSAEKARAHAETSSSCLKVFVAPEFYFRGRTGAYDLEGLQAVVSQLRDWASAPQWRDWLFFFGTVVGTFLDPNNQNEVINAAVVHRGGSGPDGTRIVMKEALAPDDFLSAIHLRNTTNPARGILTMEQLVGLKDGTQFDAVQNRGPGKEHQERPFDGTGVFDEARVRFAVEVCADHLVSRLAKSPTAWLDWLPQVQVITSCGVGDFNADSVVASKDGFVFRCDGFFAETQQSVAAHSRLSKVTGARTRSQGATLQEVQRTKTVKLRNHLPMWWKHCFSEAGELHVYPSQAAPWGNVRWW</sequence>
<accession>A0ABQ6QQY5</accession>